<dbReference type="Proteomes" id="UP000199518">
    <property type="component" value="Unassembled WGS sequence"/>
</dbReference>
<evidence type="ECO:0000313" key="7">
    <source>
        <dbReference type="EMBL" id="SFH54154.1"/>
    </source>
</evidence>
<dbReference type="OrthoDB" id="287984at2"/>
<keyword evidence="8" id="KW-1185">Reference proteome</keyword>
<keyword evidence="2" id="KW-0479">Metal-binding</keyword>
<dbReference type="SUPFAM" id="SSF51905">
    <property type="entry name" value="FAD/NAD(P)-binding domain"/>
    <property type="match status" value="1"/>
</dbReference>
<keyword evidence="3" id="KW-0560">Oxidoreductase</keyword>
<dbReference type="EMBL" id="FOQD01000001">
    <property type="protein sequence ID" value="SFH54154.1"/>
    <property type="molecule type" value="Genomic_DNA"/>
</dbReference>
<name>A0A1I3AVW4_9PLAN</name>
<proteinExistence type="predicted"/>
<dbReference type="InterPro" id="IPR036188">
    <property type="entry name" value="FAD/NAD-bd_sf"/>
</dbReference>
<evidence type="ECO:0000256" key="5">
    <source>
        <dbReference type="ARBA" id="ARBA00023014"/>
    </source>
</evidence>
<keyword evidence="5" id="KW-0411">Iron-sulfur</keyword>
<dbReference type="PANTHER" id="PTHR43498:SF1">
    <property type="entry name" value="COB--COM HETERODISULFIDE REDUCTASE IRON-SULFUR SUBUNIT A"/>
    <property type="match status" value="1"/>
</dbReference>
<keyword evidence="1" id="KW-0004">4Fe-4S</keyword>
<evidence type="ECO:0000256" key="1">
    <source>
        <dbReference type="ARBA" id="ARBA00022485"/>
    </source>
</evidence>
<evidence type="ECO:0000313" key="8">
    <source>
        <dbReference type="Proteomes" id="UP000199518"/>
    </source>
</evidence>
<evidence type="ECO:0000256" key="2">
    <source>
        <dbReference type="ARBA" id="ARBA00022723"/>
    </source>
</evidence>
<gene>
    <name evidence="7" type="ORF">SAMN05421753_10184</name>
</gene>
<sequence>MRNWGLTFALLFVIWTVPAWAQDAKVLAVESEVVVVGATPGGIAAAVAAARCGRSVVLVEAEDHVGGIVSNGLTNADIANRQAVGGLFYQFTRRVLDYYKALDGKPDGPNVKLSRDGYWYEASVAERIFRDMLGEHKGLITVMTRHALRSAQVDGHQLIAVTVIDLATQNEVMLQAKVFIDATYEGDLAALAGAKCRLGRESRDEFGEPHAGFVFTRFGETELLPGSTGAADNAIEAFCFRMHVTKNPANLVPVEKPDGYRREDYALLLDQLASRPQTKLREVIQFFPMPNEKFELNSNHPDPVTGIPCESFDLAEENWSWTTATLAERQKIYERYLTHNVGLLWLLQHDSAVPAAIRDEALKYGWCRDEWPDHGHLPRQVYVRQGRRVMGMATVTERDGDLDPQTQRTPMRRDSIAIAEFAFDSHACHRYDPSHPGVREGYIFIKHEPLQLPYGILVPETIDGLLVPVACSSSHVGYQAIRMEPLFMALGEACGEAAHLAIQKQQQLREVDVAALQTSLVSRGAVICHLNDLPFNHLAFAPLQWLGARGFNQGYLAEPDKQLTVREGAARFARVCVAEGINWKSPSDSGDEPLTPKVMFRWLREAGLEPRSSLFADDSIQLTTAQFATIVYVPFRNRE</sequence>
<dbReference type="STRING" id="1576369.SAMN05421753_10184"/>
<dbReference type="PANTHER" id="PTHR43498">
    <property type="entry name" value="FERREDOXIN:COB-COM HETERODISULFIDE REDUCTASE SUBUNIT A"/>
    <property type="match status" value="1"/>
</dbReference>
<dbReference type="GO" id="GO:0046872">
    <property type="term" value="F:metal ion binding"/>
    <property type="evidence" value="ECO:0007669"/>
    <property type="project" value="UniProtKB-KW"/>
</dbReference>
<evidence type="ECO:0000256" key="4">
    <source>
        <dbReference type="ARBA" id="ARBA00023004"/>
    </source>
</evidence>
<keyword evidence="6" id="KW-0732">Signal</keyword>
<dbReference type="GO" id="GO:0051539">
    <property type="term" value="F:4 iron, 4 sulfur cluster binding"/>
    <property type="evidence" value="ECO:0007669"/>
    <property type="project" value="UniProtKB-KW"/>
</dbReference>
<feature type="chain" id="PRO_5011681552" evidence="6">
    <location>
        <begin position="22"/>
        <end position="639"/>
    </location>
</feature>
<reference evidence="8" key="1">
    <citation type="submission" date="2016-10" db="EMBL/GenBank/DDBJ databases">
        <authorList>
            <person name="Varghese N."/>
            <person name="Submissions S."/>
        </authorList>
    </citation>
    <scope>NUCLEOTIDE SEQUENCE [LARGE SCALE GENOMIC DNA]</scope>
    <source>
        <strain evidence="8">DSM 26348</strain>
    </source>
</reference>
<dbReference type="GO" id="GO:0016491">
    <property type="term" value="F:oxidoreductase activity"/>
    <property type="evidence" value="ECO:0007669"/>
    <property type="project" value="UniProtKB-KW"/>
</dbReference>
<evidence type="ECO:0000256" key="6">
    <source>
        <dbReference type="SAM" id="SignalP"/>
    </source>
</evidence>
<evidence type="ECO:0000256" key="3">
    <source>
        <dbReference type="ARBA" id="ARBA00023002"/>
    </source>
</evidence>
<keyword evidence="4" id="KW-0408">Iron</keyword>
<dbReference type="RefSeq" id="WP_139228145.1">
    <property type="nucleotide sequence ID" value="NZ_FOQD01000001.1"/>
</dbReference>
<organism evidence="7 8">
    <name type="scientific">Planctomicrobium piriforme</name>
    <dbReference type="NCBI Taxonomy" id="1576369"/>
    <lineage>
        <taxon>Bacteria</taxon>
        <taxon>Pseudomonadati</taxon>
        <taxon>Planctomycetota</taxon>
        <taxon>Planctomycetia</taxon>
        <taxon>Planctomycetales</taxon>
        <taxon>Planctomycetaceae</taxon>
        <taxon>Planctomicrobium</taxon>
    </lineage>
</organism>
<protein>
    <submittedName>
        <fullName evidence="7">FAD dependent oxidoreductase</fullName>
    </submittedName>
</protein>
<accession>A0A1I3AVW4</accession>
<dbReference type="Pfam" id="PF12831">
    <property type="entry name" value="FAD_oxidored"/>
    <property type="match status" value="1"/>
</dbReference>
<dbReference type="Gene3D" id="3.50.50.60">
    <property type="entry name" value="FAD/NAD(P)-binding domain"/>
    <property type="match status" value="1"/>
</dbReference>
<feature type="signal peptide" evidence="6">
    <location>
        <begin position="1"/>
        <end position="21"/>
    </location>
</feature>
<dbReference type="InterPro" id="IPR039650">
    <property type="entry name" value="HdrA-like"/>
</dbReference>
<dbReference type="AlphaFoldDB" id="A0A1I3AVW4"/>